<comment type="caution">
    <text evidence="7">The sequence shown here is derived from an EMBL/GenBank/DDBJ whole genome shotgun (WGS) entry which is preliminary data.</text>
</comment>
<keyword evidence="4 6" id="KW-1133">Transmembrane helix</keyword>
<evidence type="ECO:0000256" key="4">
    <source>
        <dbReference type="ARBA" id="ARBA00022989"/>
    </source>
</evidence>
<dbReference type="InterPro" id="IPR004896">
    <property type="entry name" value="PucC-rel"/>
</dbReference>
<evidence type="ECO:0000313" key="7">
    <source>
        <dbReference type="EMBL" id="MBK1726039.1"/>
    </source>
</evidence>
<evidence type="ECO:0000256" key="2">
    <source>
        <dbReference type="ARBA" id="ARBA00008412"/>
    </source>
</evidence>
<protein>
    <submittedName>
        <fullName evidence="7">MFS transporter</fullName>
    </submittedName>
</protein>
<evidence type="ECO:0000256" key="3">
    <source>
        <dbReference type="ARBA" id="ARBA00022692"/>
    </source>
</evidence>
<dbReference type="RefSeq" id="WP_200256749.1">
    <property type="nucleotide sequence ID" value="NZ_NRSH01000020.1"/>
</dbReference>
<feature type="transmembrane region" description="Helical" evidence="6">
    <location>
        <begin position="109"/>
        <end position="135"/>
    </location>
</feature>
<comment type="subcellular location">
    <subcellularLocation>
        <location evidence="1">Membrane</location>
        <topology evidence="1">Multi-pass membrane protein</topology>
    </subcellularLocation>
</comment>
<gene>
    <name evidence="7" type="ORF">CKO13_03185</name>
</gene>
<keyword evidence="8" id="KW-1185">Reference proteome</keyword>
<keyword evidence="5 6" id="KW-0472">Membrane</keyword>
<dbReference type="Gene3D" id="1.20.1250.20">
    <property type="entry name" value="MFS general substrate transporter like domains"/>
    <property type="match status" value="1"/>
</dbReference>
<dbReference type="EMBL" id="NRSH01000020">
    <property type="protein sequence ID" value="MBK1726039.1"/>
    <property type="molecule type" value="Genomic_DNA"/>
</dbReference>
<dbReference type="InterPro" id="IPR026036">
    <property type="entry name" value="PucC"/>
</dbReference>
<dbReference type="PANTHER" id="PTHR23538:SF1">
    <property type="entry name" value="44.5 KD BACTERIOCHLOROPHYLL SYNTHASE SUBUNIT"/>
    <property type="match status" value="1"/>
</dbReference>
<reference evidence="7 8" key="1">
    <citation type="journal article" date="2020" name="Microorganisms">
        <title>Osmotic Adaptation and Compatible Solute Biosynthesis of Phototrophic Bacteria as Revealed from Genome Analyses.</title>
        <authorList>
            <person name="Imhoff J.F."/>
            <person name="Rahn T."/>
            <person name="Kunzel S."/>
            <person name="Keller A."/>
            <person name="Neulinger S.C."/>
        </authorList>
    </citation>
    <scope>NUCLEOTIDE SEQUENCE [LARGE SCALE GENOMIC DNA]</scope>
    <source>
        <strain evidence="7 8">DSM 15116</strain>
    </source>
</reference>
<accession>A0ABS1E6W3</accession>
<organism evidence="7 8">
    <name type="scientific">Halorhodospira neutriphila</name>
    <dbReference type="NCBI Taxonomy" id="168379"/>
    <lineage>
        <taxon>Bacteria</taxon>
        <taxon>Pseudomonadati</taxon>
        <taxon>Pseudomonadota</taxon>
        <taxon>Gammaproteobacteria</taxon>
        <taxon>Chromatiales</taxon>
        <taxon>Ectothiorhodospiraceae</taxon>
        <taxon>Halorhodospira</taxon>
    </lineage>
</organism>
<feature type="transmembrane region" description="Helical" evidence="6">
    <location>
        <begin position="178"/>
        <end position="198"/>
    </location>
</feature>
<feature type="non-terminal residue" evidence="7">
    <location>
        <position position="375"/>
    </location>
</feature>
<evidence type="ECO:0000313" key="8">
    <source>
        <dbReference type="Proteomes" id="UP000738126"/>
    </source>
</evidence>
<comment type="similarity">
    <text evidence="2">Belongs to the PucC family.</text>
</comment>
<feature type="transmembrane region" description="Helical" evidence="6">
    <location>
        <begin position="80"/>
        <end position="103"/>
    </location>
</feature>
<feature type="transmembrane region" description="Helical" evidence="6">
    <location>
        <begin position="335"/>
        <end position="354"/>
    </location>
</feature>
<dbReference type="SUPFAM" id="SSF103473">
    <property type="entry name" value="MFS general substrate transporter"/>
    <property type="match status" value="1"/>
</dbReference>
<evidence type="ECO:0000256" key="1">
    <source>
        <dbReference type="ARBA" id="ARBA00004141"/>
    </source>
</evidence>
<name>A0ABS1E6W3_9GAMM</name>
<feature type="transmembrane region" description="Helical" evidence="6">
    <location>
        <begin position="147"/>
        <end position="166"/>
    </location>
</feature>
<keyword evidence="3 6" id="KW-0812">Transmembrane</keyword>
<sequence>MSSETSDALGWPGILRLGLVQTAIGAIVVLSTTTLNRVMIVELALPAMLPGALVGSHYVIQLLRPRLGYGSDIGGRRTPWIVGGMAVLAIGGVIAALATAWMATNTAAGVALAVAGFLLIGAGVSAAGTALLTLLATRVAPDRRGPAAMIVWVMMIAGFAITAGTAGGFLDPFSVERLVKVTSTVCAIAFALAMVGVFRIEGRQGAQPAADANTPTTPFFQALGEIWQEPKARRFTIFVFFSMLAYNAQDLIVEPFAGVVFGYTPGQSTQLGGFQNGGVLTGMLLTALAGSHLARGRLGTLRTWTIGGCIASALALSALVLGATMSDVWPLRPSVFALGMANGAFAVAAIGSMMRLASEGQERREGVRVGLWGAA</sequence>
<evidence type="ECO:0000256" key="6">
    <source>
        <dbReference type="SAM" id="Phobius"/>
    </source>
</evidence>
<dbReference type="CDD" id="cd06176">
    <property type="entry name" value="MFS_BCD_PucC-like"/>
    <property type="match status" value="1"/>
</dbReference>
<feature type="transmembrane region" description="Helical" evidence="6">
    <location>
        <begin position="235"/>
        <end position="253"/>
    </location>
</feature>
<dbReference type="InterPro" id="IPR036259">
    <property type="entry name" value="MFS_trans_sf"/>
</dbReference>
<feature type="transmembrane region" description="Helical" evidence="6">
    <location>
        <begin position="12"/>
        <end position="32"/>
    </location>
</feature>
<dbReference type="Pfam" id="PF03209">
    <property type="entry name" value="PUCC"/>
    <property type="match status" value="1"/>
</dbReference>
<feature type="transmembrane region" description="Helical" evidence="6">
    <location>
        <begin position="273"/>
        <end position="291"/>
    </location>
</feature>
<feature type="transmembrane region" description="Helical" evidence="6">
    <location>
        <begin position="303"/>
        <end position="323"/>
    </location>
</feature>
<evidence type="ECO:0000256" key="5">
    <source>
        <dbReference type="ARBA" id="ARBA00023136"/>
    </source>
</evidence>
<feature type="transmembrane region" description="Helical" evidence="6">
    <location>
        <begin position="38"/>
        <end position="60"/>
    </location>
</feature>
<dbReference type="Proteomes" id="UP000738126">
    <property type="component" value="Unassembled WGS sequence"/>
</dbReference>
<dbReference type="PANTHER" id="PTHR23538">
    <property type="entry name" value="44.5 KD BACTERIOCHLOROPHYLL SYNTHASE SUBUNIT"/>
    <property type="match status" value="1"/>
</dbReference>
<proteinExistence type="inferred from homology"/>